<evidence type="ECO:0000313" key="1">
    <source>
        <dbReference type="EMBL" id="EOD27268.1"/>
    </source>
</evidence>
<proteinExistence type="predicted"/>
<dbReference type="EMBL" id="KB865105">
    <property type="protein sequence ID" value="EOD27268.1"/>
    <property type="molecule type" value="Genomic_DNA"/>
</dbReference>
<dbReference type="HOGENOM" id="CLU_129103_0_0_1"/>
<dbReference type="KEGG" id="ehx:EMIHUDRAFT_463304"/>
<dbReference type="AlphaFoldDB" id="R1CW36"/>
<accession>R1CW36</accession>
<name>R1CW36_EMIHU</name>
<protein>
    <submittedName>
        <fullName evidence="1">Uncharacterized protein</fullName>
    </submittedName>
</protein>
<organism evidence="1">
    <name type="scientific">Emiliania huxleyi</name>
    <name type="common">Coccolithophore</name>
    <name type="synonym">Pontosphaera huxleyi</name>
    <dbReference type="NCBI Taxonomy" id="2903"/>
    <lineage>
        <taxon>Eukaryota</taxon>
        <taxon>Haptista</taxon>
        <taxon>Haptophyta</taxon>
        <taxon>Prymnesiophyceae</taxon>
        <taxon>Isochrysidales</taxon>
        <taxon>Noelaerhabdaceae</taxon>
        <taxon>Emiliania</taxon>
    </lineage>
</organism>
<dbReference type="GeneID" id="17272814"/>
<sequence>VPLRPPRAVPRARRCLHRAGVCAPRLAEQHRDGRVQDWHLGCVQGTRRPAEARCQRQPAVGLHRWLARARRRHRLGHHQGRAGEVEPCEPLEEGAATAQDQGLPHEAPRHHLRAEAGQPPARKHVASGCVPPSVAVAPVARSSALGADSRPPVDRSTCGWIPGAPLLSLPERQRFSCGH</sequence>
<dbReference type="RefSeq" id="XP_005779697.1">
    <property type="nucleotide sequence ID" value="XM_005779640.1"/>
</dbReference>
<feature type="non-terminal residue" evidence="1">
    <location>
        <position position="1"/>
    </location>
</feature>
<reference evidence="1" key="1">
    <citation type="submission" date="2012-07" db="EMBL/GenBank/DDBJ databases">
        <title>Genome variability drives Emilianias global distribution.</title>
        <authorList>
            <consortium name="DOE Joint Genome Institute"/>
            <person name="Read B."/>
            <person name="Kegel J."/>
            <person name="Klute M."/>
            <person name="Kuo A."/>
            <person name="Lefebvre S.C."/>
            <person name="Maumus F."/>
            <person name="Mayer C."/>
            <person name="Miller J."/>
            <person name="Allen A."/>
            <person name="Bidle K."/>
            <person name="Borodovsky M."/>
            <person name="Bowler C."/>
            <person name="Brownlee C."/>
            <person name="Claverie J.-M."/>
            <person name="Cock M."/>
            <person name="De Vargas C."/>
            <person name="Elias M."/>
            <person name="Frickenhaus S."/>
            <person name="Gladyshev V.N."/>
            <person name="Gonzalez K."/>
            <person name="Guda C."/>
            <person name="Hadaegh A."/>
            <person name="Herman E."/>
            <person name="Iglesias-Rodriguez D."/>
            <person name="Jones B."/>
            <person name="Lawson T."/>
            <person name="Leese F."/>
            <person name="Lin Y.-C."/>
            <person name="Lindquist E."/>
            <person name="Lobanov A."/>
            <person name="Lucas S."/>
            <person name="Malik S.-H.B."/>
            <person name="Marsh M.E."/>
            <person name="Mock T."/>
            <person name="Monier A."/>
            <person name="Moreau H."/>
            <person name="Mueller-Roeber B."/>
            <person name="Napier J."/>
            <person name="Ogata H."/>
            <person name="Parker M."/>
            <person name="Probert I."/>
            <person name="Quesneville H."/>
            <person name="Raines C."/>
            <person name="Rensing S."/>
            <person name="Riano-Pachon D.M."/>
            <person name="Richier S."/>
            <person name="Rokitta S."/>
            <person name="Salamov A."/>
            <person name="Sarno A.F."/>
            <person name="Schmutz J."/>
            <person name="Schroeder D."/>
            <person name="Shiraiwa Y."/>
            <person name="Soanes D.M."/>
            <person name="Valentin K."/>
            <person name="Van Der Giezen M."/>
            <person name="Van Der Peer Y."/>
            <person name="Vardi A."/>
            <person name="Verret F."/>
            <person name="Von Dassow P."/>
            <person name="Wheeler G."/>
            <person name="Williams B."/>
            <person name="Wilson W."/>
            <person name="Wolfe G."/>
            <person name="Wurch L.L."/>
            <person name="Young J."/>
            <person name="Dacks J.B."/>
            <person name="Delwiche C.F."/>
            <person name="Dyhrman S."/>
            <person name="Glockner G."/>
            <person name="John U."/>
            <person name="Richards T."/>
            <person name="Worden A.Z."/>
            <person name="Zhang X."/>
            <person name="Grigoriev I.V."/>
        </authorList>
    </citation>
    <scope>NUCLEOTIDE SEQUENCE</scope>
    <source>
        <strain evidence="1">CCMP1516</strain>
    </source>
</reference>
<gene>
    <name evidence="1" type="ORF">EMIHUDRAFT_463304</name>
</gene>